<keyword evidence="4 7" id="KW-1133">Transmembrane helix</keyword>
<dbReference type="EMBL" id="GDRN01065651">
    <property type="protein sequence ID" value="JAI64662.1"/>
    <property type="molecule type" value="Transcribed_RNA"/>
</dbReference>
<dbReference type="GO" id="GO:0016020">
    <property type="term" value="C:membrane"/>
    <property type="evidence" value="ECO:0007669"/>
    <property type="project" value="UniProtKB-SubCell"/>
</dbReference>
<dbReference type="Pfam" id="PF00860">
    <property type="entry name" value="Xan_ur_permease"/>
    <property type="match status" value="1"/>
</dbReference>
<evidence type="ECO:0000256" key="2">
    <source>
        <dbReference type="ARBA" id="ARBA00008821"/>
    </source>
</evidence>
<evidence type="ECO:0000256" key="1">
    <source>
        <dbReference type="ARBA" id="ARBA00004141"/>
    </source>
</evidence>
<evidence type="ECO:0008006" key="9">
    <source>
        <dbReference type="Google" id="ProtNLM"/>
    </source>
</evidence>
<evidence type="ECO:0000256" key="7">
    <source>
        <dbReference type="SAM" id="Phobius"/>
    </source>
</evidence>
<dbReference type="InterPro" id="IPR006043">
    <property type="entry name" value="NCS2"/>
</dbReference>
<evidence type="ECO:0000256" key="4">
    <source>
        <dbReference type="ARBA" id="ARBA00022989"/>
    </source>
</evidence>
<comment type="subcellular location">
    <subcellularLocation>
        <location evidence="1">Membrane</location>
        <topology evidence="1">Multi-pass membrane protein</topology>
    </subcellularLocation>
</comment>
<name>A0A0P4WSD8_SCYOL</name>
<feature type="region of interest" description="Disordered" evidence="6">
    <location>
        <begin position="1"/>
        <end position="38"/>
    </location>
</feature>
<feature type="transmembrane region" description="Helical" evidence="7">
    <location>
        <begin position="59"/>
        <end position="80"/>
    </location>
</feature>
<feature type="transmembrane region" description="Helical" evidence="7">
    <location>
        <begin position="92"/>
        <end position="116"/>
    </location>
</feature>
<evidence type="ECO:0000256" key="5">
    <source>
        <dbReference type="ARBA" id="ARBA00023136"/>
    </source>
</evidence>
<organism evidence="8">
    <name type="scientific">Scylla olivacea</name>
    <name type="common">Orange mud crab</name>
    <name type="synonym">Cancer olivacea</name>
    <dbReference type="NCBI Taxonomy" id="85551"/>
    <lineage>
        <taxon>Eukaryota</taxon>
        <taxon>Metazoa</taxon>
        <taxon>Ecdysozoa</taxon>
        <taxon>Arthropoda</taxon>
        <taxon>Crustacea</taxon>
        <taxon>Multicrustacea</taxon>
        <taxon>Malacostraca</taxon>
        <taxon>Eumalacostraca</taxon>
        <taxon>Eucarida</taxon>
        <taxon>Decapoda</taxon>
        <taxon>Pleocyemata</taxon>
        <taxon>Brachyura</taxon>
        <taxon>Eubrachyura</taxon>
        <taxon>Portunoidea</taxon>
        <taxon>Portunidae</taxon>
        <taxon>Portuninae</taxon>
        <taxon>Scylla</taxon>
    </lineage>
</organism>
<feature type="transmembrane region" description="Helical" evidence="7">
    <location>
        <begin position="258"/>
        <end position="279"/>
    </location>
</feature>
<feature type="compositionally biased region" description="Basic and acidic residues" evidence="6">
    <location>
        <begin position="28"/>
        <end position="38"/>
    </location>
</feature>
<evidence type="ECO:0000313" key="8">
    <source>
        <dbReference type="EMBL" id="JAI64662.1"/>
    </source>
</evidence>
<accession>A0A0P4WSD8</accession>
<dbReference type="GO" id="GO:0022857">
    <property type="term" value="F:transmembrane transporter activity"/>
    <property type="evidence" value="ECO:0007669"/>
    <property type="project" value="InterPro"/>
</dbReference>
<sequence length="413" mass="44827">MSRPRTETHSPPPCPPAPTFTITTTTTDTHDVPTEEKKTSLLYSTEESPPLGQCILFAFQHYLVFIGGTIATPLLVVSFMCMEPNDPYRGDIVSTIIFVSGIITILQVTFGIRLPIIQGANFAYVAPAITIITYSFPSCDSLDLSTMTADEKREQWQIRMRELQGAIVVSSVLQVLLGLSGAVGVLMRFVTPLTVVPTVTTLGLSLFSVATAQASSHWGISGLTVVLLVFISQYLKNVQVPYPFYSRGRGFHVNRAPIFTYFPLLLVICITWGVCGILTKLNLLPEESKARTDVTSDLLRDSSWFRIPYPGQWGVPSLSVGGVMGMTAAVFASVVESIGDYQACARVSERLTPPAHAVNRAVACEGLGCVLAGLYGTASGTASYTGNIILIGITRVNMIMQELYCTRFLFVSV</sequence>
<reference evidence="8" key="1">
    <citation type="submission" date="2015-09" db="EMBL/GenBank/DDBJ databases">
        <title>Scylla olivacea transcriptome.</title>
        <authorList>
            <person name="Ikhwanuddin M."/>
        </authorList>
    </citation>
    <scope>NUCLEOTIDE SEQUENCE</scope>
</reference>
<feature type="transmembrane region" description="Helical" evidence="7">
    <location>
        <begin position="217"/>
        <end position="235"/>
    </location>
</feature>
<proteinExistence type="inferred from homology"/>
<keyword evidence="3 7" id="KW-0812">Transmembrane</keyword>
<dbReference type="PANTHER" id="PTHR11119">
    <property type="entry name" value="XANTHINE-URACIL / VITAMIN C PERMEASE FAMILY MEMBER"/>
    <property type="match status" value="1"/>
</dbReference>
<dbReference type="AlphaFoldDB" id="A0A0P4WSD8"/>
<keyword evidence="5 7" id="KW-0472">Membrane</keyword>
<evidence type="ECO:0000256" key="6">
    <source>
        <dbReference type="SAM" id="MobiDB-lite"/>
    </source>
</evidence>
<protein>
    <recommendedName>
        <fullName evidence="9">SLC26A/SulP transporter domain-containing protein</fullName>
    </recommendedName>
</protein>
<comment type="similarity">
    <text evidence="2">Belongs to the nucleobase:cation symporter-2 (NCS2) (TC 2.A.40) family.</text>
</comment>
<evidence type="ECO:0000256" key="3">
    <source>
        <dbReference type="ARBA" id="ARBA00022692"/>
    </source>
</evidence>
<feature type="transmembrane region" description="Helical" evidence="7">
    <location>
        <begin position="163"/>
        <end position="183"/>
    </location>
</feature>